<dbReference type="CDD" id="cd00082">
    <property type="entry name" value="HisKA"/>
    <property type="match status" value="1"/>
</dbReference>
<dbReference type="GO" id="GO:0000155">
    <property type="term" value="F:phosphorelay sensor kinase activity"/>
    <property type="evidence" value="ECO:0007669"/>
    <property type="project" value="InterPro"/>
</dbReference>
<dbReference type="PROSITE" id="PS50109">
    <property type="entry name" value="HIS_KIN"/>
    <property type="match status" value="1"/>
</dbReference>
<dbReference type="SMART" id="SM00304">
    <property type="entry name" value="HAMP"/>
    <property type="match status" value="1"/>
</dbReference>
<evidence type="ECO:0000256" key="12">
    <source>
        <dbReference type="SAM" id="Phobius"/>
    </source>
</evidence>
<dbReference type="SUPFAM" id="SSF158472">
    <property type="entry name" value="HAMP domain-like"/>
    <property type="match status" value="1"/>
</dbReference>
<dbReference type="InterPro" id="IPR036890">
    <property type="entry name" value="HATPase_C_sf"/>
</dbReference>
<evidence type="ECO:0000313" key="16">
    <source>
        <dbReference type="Proteomes" id="UP000067689"/>
    </source>
</evidence>
<dbReference type="Gene3D" id="3.30.565.10">
    <property type="entry name" value="Histidine kinase-like ATPase, C-terminal domain"/>
    <property type="match status" value="1"/>
</dbReference>
<dbReference type="GO" id="GO:0005886">
    <property type="term" value="C:plasma membrane"/>
    <property type="evidence" value="ECO:0007669"/>
    <property type="project" value="UniProtKB-SubCell"/>
</dbReference>
<evidence type="ECO:0000259" key="13">
    <source>
        <dbReference type="PROSITE" id="PS50109"/>
    </source>
</evidence>
<evidence type="ECO:0000256" key="3">
    <source>
        <dbReference type="ARBA" id="ARBA00012438"/>
    </source>
</evidence>
<organism evidence="15 16">
    <name type="scientific">Aeromicrobium erythreum</name>
    <dbReference type="NCBI Taxonomy" id="2041"/>
    <lineage>
        <taxon>Bacteria</taxon>
        <taxon>Bacillati</taxon>
        <taxon>Actinomycetota</taxon>
        <taxon>Actinomycetes</taxon>
        <taxon>Propionibacteriales</taxon>
        <taxon>Nocardioidaceae</taxon>
        <taxon>Aeromicrobium</taxon>
    </lineage>
</organism>
<dbReference type="STRING" id="2041.AERYTH_05050"/>
<dbReference type="Proteomes" id="UP000067689">
    <property type="component" value="Chromosome"/>
</dbReference>
<evidence type="ECO:0000256" key="2">
    <source>
        <dbReference type="ARBA" id="ARBA00004236"/>
    </source>
</evidence>
<dbReference type="InterPro" id="IPR047669">
    <property type="entry name" value="MtrAB_MtrB"/>
</dbReference>
<dbReference type="RefSeq" id="WP_067855472.1">
    <property type="nucleotide sequence ID" value="NZ_CP011502.1"/>
</dbReference>
<keyword evidence="4" id="KW-0597">Phosphoprotein</keyword>
<dbReference type="Gene3D" id="1.10.287.130">
    <property type="match status" value="1"/>
</dbReference>
<dbReference type="InterPro" id="IPR003594">
    <property type="entry name" value="HATPase_dom"/>
</dbReference>
<dbReference type="InterPro" id="IPR050428">
    <property type="entry name" value="TCS_sensor_his_kinase"/>
</dbReference>
<dbReference type="InterPro" id="IPR003660">
    <property type="entry name" value="HAMP_dom"/>
</dbReference>
<dbReference type="FunFam" id="1.10.287.130:FF:000010">
    <property type="entry name" value="Two-component sensor histidine kinase"/>
    <property type="match status" value="1"/>
</dbReference>
<dbReference type="PATRIC" id="fig|2041.4.peg.1047"/>
<gene>
    <name evidence="15" type="ORF">AERYTH_05050</name>
</gene>
<keyword evidence="7" id="KW-0418">Kinase</keyword>
<dbReference type="InterPro" id="IPR004358">
    <property type="entry name" value="Sig_transdc_His_kin-like_C"/>
</dbReference>
<comment type="catalytic activity">
    <reaction evidence="1">
        <text>ATP + protein L-histidine = ADP + protein N-phospho-L-histidine.</text>
        <dbReference type="EC" id="2.7.13.3"/>
    </reaction>
</comment>
<feature type="transmembrane region" description="Helical" evidence="12">
    <location>
        <begin position="195"/>
        <end position="214"/>
    </location>
</feature>
<dbReference type="OrthoDB" id="9786919at2"/>
<dbReference type="Pfam" id="PF02518">
    <property type="entry name" value="HATPase_c"/>
    <property type="match status" value="1"/>
</dbReference>
<dbReference type="EMBL" id="CP011502">
    <property type="protein sequence ID" value="ALX04110.1"/>
    <property type="molecule type" value="Genomic_DNA"/>
</dbReference>
<evidence type="ECO:0000256" key="1">
    <source>
        <dbReference type="ARBA" id="ARBA00000085"/>
    </source>
</evidence>
<dbReference type="Gene3D" id="6.10.340.10">
    <property type="match status" value="1"/>
</dbReference>
<dbReference type="CDD" id="cd00075">
    <property type="entry name" value="HATPase"/>
    <property type="match status" value="1"/>
</dbReference>
<reference evidence="15 16" key="1">
    <citation type="journal article" date="1991" name="Int. J. Syst. Bacteriol.">
        <title>Description of the erythromycin-producing bacterium Arthrobacter sp. strain NRRL B-3381 as Aeromicrobium erythreum gen. nov., sp. nov.</title>
        <authorList>
            <person name="Miller E.S."/>
            <person name="Woese C.R."/>
            <person name="Brenner S."/>
        </authorList>
    </citation>
    <scope>NUCLEOTIDE SEQUENCE [LARGE SCALE GENOMIC DNA]</scope>
    <source>
        <strain evidence="15 16">AR18</strain>
    </source>
</reference>
<proteinExistence type="predicted"/>
<keyword evidence="10 12" id="KW-0472">Membrane</keyword>
<dbReference type="PANTHER" id="PTHR45436:SF5">
    <property type="entry name" value="SENSOR HISTIDINE KINASE TRCS"/>
    <property type="match status" value="1"/>
</dbReference>
<sequence>MIRRVTGLWRRSLQARVVTSTVLLVAIVVGLVGWALLQQIADGLTSSRTASAVAEARSGFEKAQAELDVAVETQPQAQAATLTQLVDAVTETDSGSRSYELVLEGPLRSGSGAPPVRASGRLAPGSLPPDLRSQVIERPGVFWRYSELSLIGSGSRPAVVVGSRLRAPGTGDTYALFYLFPLTEQQQTLSLVRNALLVGGLAMVVMVGGVAFIVSRQVLTPVRLARRIAERYAAGSLEQRMHVSGEDDIARLSTSFNQMAASLQSQIRRLEDLSRLQQRFVSDVSHELRTPLTTVQMASELLFDARDRFDPQSARSAELLKRELDRFEELLTQLLDLSRFDAGAARLDLADVDLARVARAAAADPLLERAGIIGRTVGADRPAVVQADIRRIDRVVRNLLANAVKYSGSDVVEIEVAQDGFAVSIAVRDFGVGLRGDENLRVFDRFWRADPARTQGGTGLGLAIAREDAVLHGGTLQAWGRPGEGSEFVLTLPRVVDPARRSTAPAPVVQRVFA</sequence>
<dbReference type="InterPro" id="IPR005467">
    <property type="entry name" value="His_kinase_dom"/>
</dbReference>
<feature type="transmembrane region" description="Helical" evidence="12">
    <location>
        <begin position="17"/>
        <end position="37"/>
    </location>
</feature>
<keyword evidence="5" id="KW-0808">Transferase</keyword>
<dbReference type="SUPFAM" id="SSF55874">
    <property type="entry name" value="ATPase domain of HSP90 chaperone/DNA topoisomerase II/histidine kinase"/>
    <property type="match status" value="1"/>
</dbReference>
<comment type="subcellular location">
    <subcellularLocation>
        <location evidence="2">Cell membrane</location>
    </subcellularLocation>
</comment>
<dbReference type="PANTHER" id="PTHR45436">
    <property type="entry name" value="SENSOR HISTIDINE KINASE YKOH"/>
    <property type="match status" value="1"/>
</dbReference>
<evidence type="ECO:0000256" key="8">
    <source>
        <dbReference type="ARBA" id="ARBA00022989"/>
    </source>
</evidence>
<dbReference type="CDD" id="cd06225">
    <property type="entry name" value="HAMP"/>
    <property type="match status" value="1"/>
</dbReference>
<dbReference type="AlphaFoldDB" id="A0A0U4C8E5"/>
<evidence type="ECO:0000256" key="4">
    <source>
        <dbReference type="ARBA" id="ARBA00022553"/>
    </source>
</evidence>
<dbReference type="EC" id="2.7.13.3" evidence="3"/>
<dbReference type="PRINTS" id="PR00344">
    <property type="entry name" value="BCTRLSENSOR"/>
</dbReference>
<evidence type="ECO:0000256" key="7">
    <source>
        <dbReference type="ARBA" id="ARBA00022777"/>
    </source>
</evidence>
<evidence type="ECO:0000256" key="6">
    <source>
        <dbReference type="ARBA" id="ARBA00022692"/>
    </source>
</evidence>
<accession>A0A0U4C8E5</accession>
<feature type="domain" description="Histidine kinase" evidence="13">
    <location>
        <begin position="283"/>
        <end position="496"/>
    </location>
</feature>
<protein>
    <recommendedName>
        <fullName evidence="11">Sensor histidine kinase MtrB</fullName>
        <ecNumber evidence="3">2.7.13.3</ecNumber>
    </recommendedName>
</protein>
<dbReference type="SMART" id="SM00388">
    <property type="entry name" value="HisKA"/>
    <property type="match status" value="1"/>
</dbReference>
<dbReference type="InterPro" id="IPR036097">
    <property type="entry name" value="HisK_dim/P_sf"/>
</dbReference>
<feature type="domain" description="HAMP" evidence="14">
    <location>
        <begin position="216"/>
        <end position="268"/>
    </location>
</feature>
<dbReference type="SUPFAM" id="SSF47384">
    <property type="entry name" value="Homodimeric domain of signal transducing histidine kinase"/>
    <property type="match status" value="1"/>
</dbReference>
<keyword evidence="6 12" id="KW-0812">Transmembrane</keyword>
<keyword evidence="8 12" id="KW-1133">Transmembrane helix</keyword>
<evidence type="ECO:0000256" key="11">
    <source>
        <dbReference type="ARBA" id="ARBA00035305"/>
    </source>
</evidence>
<dbReference type="PROSITE" id="PS50885">
    <property type="entry name" value="HAMP"/>
    <property type="match status" value="1"/>
</dbReference>
<dbReference type="KEGG" id="aer:AERYTH_05050"/>
<dbReference type="NCBIfam" id="NF040691">
    <property type="entry name" value="MtrAB_MtrB"/>
    <property type="match status" value="1"/>
</dbReference>
<keyword evidence="16" id="KW-1185">Reference proteome</keyword>
<evidence type="ECO:0000256" key="10">
    <source>
        <dbReference type="ARBA" id="ARBA00023136"/>
    </source>
</evidence>
<dbReference type="Pfam" id="PF00672">
    <property type="entry name" value="HAMP"/>
    <property type="match status" value="1"/>
</dbReference>
<dbReference type="Pfam" id="PF00512">
    <property type="entry name" value="HisKA"/>
    <property type="match status" value="1"/>
</dbReference>
<evidence type="ECO:0000259" key="14">
    <source>
        <dbReference type="PROSITE" id="PS50885"/>
    </source>
</evidence>
<evidence type="ECO:0000313" key="15">
    <source>
        <dbReference type="EMBL" id="ALX04110.1"/>
    </source>
</evidence>
<evidence type="ECO:0000256" key="5">
    <source>
        <dbReference type="ARBA" id="ARBA00022679"/>
    </source>
</evidence>
<dbReference type="InterPro" id="IPR003661">
    <property type="entry name" value="HisK_dim/P_dom"/>
</dbReference>
<dbReference type="SMART" id="SM00387">
    <property type="entry name" value="HATPase_c"/>
    <property type="match status" value="1"/>
</dbReference>
<evidence type="ECO:0000256" key="9">
    <source>
        <dbReference type="ARBA" id="ARBA00023012"/>
    </source>
</evidence>
<name>A0A0U4C8E5_9ACTN</name>
<keyword evidence="9" id="KW-0902">Two-component regulatory system</keyword>